<dbReference type="AlphaFoldDB" id="A0A4P9W094"/>
<organism evidence="1 2">
    <name type="scientific">Blyttiomyces helicus</name>
    <dbReference type="NCBI Taxonomy" id="388810"/>
    <lineage>
        <taxon>Eukaryota</taxon>
        <taxon>Fungi</taxon>
        <taxon>Fungi incertae sedis</taxon>
        <taxon>Chytridiomycota</taxon>
        <taxon>Chytridiomycota incertae sedis</taxon>
        <taxon>Chytridiomycetes</taxon>
        <taxon>Chytridiomycetes incertae sedis</taxon>
        <taxon>Blyttiomyces</taxon>
    </lineage>
</organism>
<dbReference type="Proteomes" id="UP000269721">
    <property type="component" value="Unassembled WGS sequence"/>
</dbReference>
<keyword evidence="2" id="KW-1185">Reference proteome</keyword>
<gene>
    <name evidence="1" type="ORF">BDK51DRAFT_32603</name>
</gene>
<evidence type="ECO:0000313" key="2">
    <source>
        <dbReference type="Proteomes" id="UP000269721"/>
    </source>
</evidence>
<protein>
    <submittedName>
        <fullName evidence="1">Uncharacterized protein</fullName>
    </submittedName>
</protein>
<dbReference type="EMBL" id="KZ999457">
    <property type="protein sequence ID" value="RKO85052.1"/>
    <property type="molecule type" value="Genomic_DNA"/>
</dbReference>
<name>A0A4P9W094_9FUNG</name>
<sequence>MHLAYKDSDLLEVTSSVQSAIRTQQLLPISIRKPPNGFLQDRPVPGGDGGLYPGRFLDPLTKISPNSSVEESLDRLINPATLACPSWIAATSIDVPLKTLSTTNTPHKLLPSLLFVYQESAVGKTKIEINLSHLLPEKVVERRAAAESHRWRSQRYALRLAAASTRRDPRLVDLSLFATRSSLNEVSWEDEQVEQISRYLGANEMGHQPELKTKELGMSRGAPYEIIFDTKRRRRRS</sequence>
<proteinExistence type="predicted"/>
<accession>A0A4P9W094</accession>
<reference evidence="2" key="1">
    <citation type="journal article" date="2018" name="Nat. Microbiol.">
        <title>Leveraging single-cell genomics to expand the fungal tree of life.</title>
        <authorList>
            <person name="Ahrendt S.R."/>
            <person name="Quandt C.A."/>
            <person name="Ciobanu D."/>
            <person name="Clum A."/>
            <person name="Salamov A."/>
            <person name="Andreopoulos B."/>
            <person name="Cheng J.F."/>
            <person name="Woyke T."/>
            <person name="Pelin A."/>
            <person name="Henrissat B."/>
            <person name="Reynolds N.K."/>
            <person name="Benny G.L."/>
            <person name="Smith M.E."/>
            <person name="James T.Y."/>
            <person name="Grigoriev I.V."/>
        </authorList>
    </citation>
    <scope>NUCLEOTIDE SEQUENCE [LARGE SCALE GENOMIC DNA]</scope>
</reference>
<evidence type="ECO:0000313" key="1">
    <source>
        <dbReference type="EMBL" id="RKO85052.1"/>
    </source>
</evidence>